<reference evidence="3" key="1">
    <citation type="journal article" date="2020" name="Stud. Mycol.">
        <title>101 Dothideomycetes genomes: a test case for predicting lifestyles and emergence of pathogens.</title>
        <authorList>
            <person name="Haridas S."/>
            <person name="Albert R."/>
            <person name="Binder M."/>
            <person name="Bloem J."/>
            <person name="Labutti K."/>
            <person name="Salamov A."/>
            <person name="Andreopoulos B."/>
            <person name="Baker S."/>
            <person name="Barry K."/>
            <person name="Bills G."/>
            <person name="Bluhm B."/>
            <person name="Cannon C."/>
            <person name="Castanera R."/>
            <person name="Culley D."/>
            <person name="Daum C."/>
            <person name="Ezra D."/>
            <person name="Gonzalez J."/>
            <person name="Henrissat B."/>
            <person name="Kuo A."/>
            <person name="Liang C."/>
            <person name="Lipzen A."/>
            <person name="Lutzoni F."/>
            <person name="Magnuson J."/>
            <person name="Mondo S."/>
            <person name="Nolan M."/>
            <person name="Ohm R."/>
            <person name="Pangilinan J."/>
            <person name="Park H.-J."/>
            <person name="Ramirez L."/>
            <person name="Alfaro M."/>
            <person name="Sun H."/>
            <person name="Tritt A."/>
            <person name="Yoshinaga Y."/>
            <person name="Zwiers L.-H."/>
            <person name="Turgeon B."/>
            <person name="Goodwin S."/>
            <person name="Spatafora J."/>
            <person name="Crous P."/>
            <person name="Grigoriev I."/>
        </authorList>
    </citation>
    <scope>NUCLEOTIDE SEQUENCE</scope>
    <source>
        <strain evidence="3">CBS 113979</strain>
    </source>
</reference>
<keyword evidence="4" id="KW-1185">Reference proteome</keyword>
<proteinExistence type="predicted"/>
<gene>
    <name evidence="3" type="ORF">K402DRAFT_395674</name>
</gene>
<evidence type="ECO:0000256" key="1">
    <source>
        <dbReference type="SAM" id="MobiDB-lite"/>
    </source>
</evidence>
<feature type="compositionally biased region" description="Polar residues" evidence="1">
    <location>
        <begin position="295"/>
        <end position="310"/>
    </location>
</feature>
<feature type="region of interest" description="Disordered" evidence="1">
    <location>
        <begin position="23"/>
        <end position="72"/>
    </location>
</feature>
<dbReference type="OrthoDB" id="431378at2759"/>
<name>A0A6G1GU98_9PEZI</name>
<dbReference type="SUPFAM" id="SSF53474">
    <property type="entry name" value="alpha/beta-Hydrolases"/>
    <property type="match status" value="1"/>
</dbReference>
<dbReference type="InterPro" id="IPR057826">
    <property type="entry name" value="WWE_C20G8.02"/>
</dbReference>
<evidence type="ECO:0000313" key="3">
    <source>
        <dbReference type="EMBL" id="KAF1984318.1"/>
    </source>
</evidence>
<feature type="compositionally biased region" description="Polar residues" evidence="1">
    <location>
        <begin position="830"/>
        <end position="849"/>
    </location>
</feature>
<evidence type="ECO:0000259" key="2">
    <source>
        <dbReference type="PROSITE" id="PS51043"/>
    </source>
</evidence>
<evidence type="ECO:0000313" key="4">
    <source>
        <dbReference type="Proteomes" id="UP000800041"/>
    </source>
</evidence>
<dbReference type="InterPro" id="IPR029058">
    <property type="entry name" value="AB_hydrolase_fold"/>
</dbReference>
<dbReference type="Pfam" id="PF23463">
    <property type="entry name" value="WWE_2"/>
    <property type="match status" value="1"/>
</dbReference>
<protein>
    <submittedName>
        <fullName evidence="3">DDHD-domain-containing protein</fullName>
    </submittedName>
</protein>
<accession>A0A6G1GU98</accession>
<dbReference type="InterPro" id="IPR058055">
    <property type="entry name" value="PA-PLA1"/>
</dbReference>
<dbReference type="Pfam" id="PF23465">
    <property type="entry name" value="DUF7131"/>
    <property type="match status" value="1"/>
</dbReference>
<sequence length="1033" mass="113678">MSRAQTPPPENAASASYLSAGLSAFSPWGSRSPTPKPNPLGDGEDTKPSEPQQRGGDHAISRRHRLSLRKYPRDCPPLKVQWFHAVDVPKRKPLPSGQLPSTDKPAPPPKKYSAFSTGDSRAIEATFQKLADEEDAAENNKELLGVELKSPQFPMGSQGAPSPKGNISTEALQSSGKYTVPVNEDYLFDVDVEVRELKPAYWLGPVYDVRRGTWFYQEGTNQRPCDENLATQLEEGYLKLKAWNLSTPPRSVSQSRSRPTSLRPGEDPNATFKPPPTSAPAQKDSTTLAPGAIPQNENSQANGGASQEQLDGAQQKTFRLFGAHMNSVVTYQDASTAWLMTEDFLSRISSTMYERFAGGGHFAGVKLVRGYADPAKKPDTKDGKDTATSTKTEEKSGDGKDVEKDDTSNEDDTIVPQSQKQRLTLERQMSALVESSKPTDPAEQEEEVRKRDEKEMEDDYKDTGDEQGRVIEHVLLVTHGIGQRLGLRMDSVNFVHDVNTMRKTLKAVYANSPDLQALNAEIDKEPKNCRVQVIPICWRHLLDFPKQSLKHNRREQDLGDADFSDDEEYPNLDDITVDGVPAVRNLITDLALDILLYQSPAYKGHISRVVVKECNRILNLFKQRNPSFNGKVSLVGHSLGSAIMFDILCKQKDDRHESLRNRRQSKSTHDSLKLDFEVEDFYALGSPVGLFQMLKGRIIAARKTPGVVPAETPVDGTDKDPFSSKQSLSEFSASSPKCARIFNIFHPTDPISYRMEPLISSAMTPLKPQPLPYTKKGIFGAPVGQGLTGIGARVGQSVSGLWSSFSSGIASSLLNRSLGISADDAGKLSNPLSQQQQSRTANPQGTGVNLSAGVAAPPGTFSIPTDATIANLLAEDHRKRKLAQDVIAEGEDGVHPPTLIDAEMQTLYAGFQKRRKSQASLTGKSDDGREKAGGGGGDEMDWIGSGERADEQAKRLRREEAKVRALNENGRVDYSIQEGAFDISLLASIASHLSYWADEDVNHFMISQLLSRHRVFKTVDFQEQPQQEQQQQS</sequence>
<feature type="region of interest" description="Disordered" evidence="1">
    <location>
        <begin position="826"/>
        <end position="853"/>
    </location>
</feature>
<organism evidence="3 4">
    <name type="scientific">Aulographum hederae CBS 113979</name>
    <dbReference type="NCBI Taxonomy" id="1176131"/>
    <lineage>
        <taxon>Eukaryota</taxon>
        <taxon>Fungi</taxon>
        <taxon>Dikarya</taxon>
        <taxon>Ascomycota</taxon>
        <taxon>Pezizomycotina</taxon>
        <taxon>Dothideomycetes</taxon>
        <taxon>Pleosporomycetidae</taxon>
        <taxon>Aulographales</taxon>
        <taxon>Aulographaceae</taxon>
    </lineage>
</organism>
<feature type="compositionally biased region" description="Polar residues" evidence="1">
    <location>
        <begin position="279"/>
        <end position="288"/>
    </location>
</feature>
<dbReference type="InterPro" id="IPR004177">
    <property type="entry name" value="DDHD_dom"/>
</dbReference>
<feature type="compositionally biased region" description="Basic residues" evidence="1">
    <location>
        <begin position="61"/>
        <end position="70"/>
    </location>
</feature>
<dbReference type="PANTHER" id="PTHR23509">
    <property type="entry name" value="PA-PL1 PHOSPHOLIPASE FAMILY"/>
    <property type="match status" value="1"/>
</dbReference>
<feature type="region of interest" description="Disordered" evidence="1">
    <location>
        <begin position="915"/>
        <end position="944"/>
    </location>
</feature>
<feature type="domain" description="DDHD" evidence="2">
    <location>
        <begin position="674"/>
        <end position="1011"/>
    </location>
</feature>
<feature type="region of interest" description="Disordered" evidence="1">
    <location>
        <begin position="373"/>
        <end position="465"/>
    </location>
</feature>
<dbReference type="Pfam" id="PF02862">
    <property type="entry name" value="DDHD"/>
    <property type="match status" value="1"/>
</dbReference>
<feature type="region of interest" description="Disordered" evidence="1">
    <location>
        <begin position="247"/>
        <end position="310"/>
    </location>
</feature>
<dbReference type="PANTHER" id="PTHR23509:SF10">
    <property type="entry name" value="LD21067P"/>
    <property type="match status" value="1"/>
</dbReference>
<dbReference type="EMBL" id="ML977168">
    <property type="protein sequence ID" value="KAF1984318.1"/>
    <property type="molecule type" value="Genomic_DNA"/>
</dbReference>
<dbReference type="SMART" id="SM01127">
    <property type="entry name" value="DDHD"/>
    <property type="match status" value="1"/>
</dbReference>
<dbReference type="InterPro" id="IPR055555">
    <property type="entry name" value="PA-PLA1_DUF7131"/>
</dbReference>
<dbReference type="PROSITE" id="PS51043">
    <property type="entry name" value="DDHD"/>
    <property type="match status" value="1"/>
</dbReference>
<feature type="compositionally biased region" description="Low complexity" evidence="1">
    <location>
        <begin position="247"/>
        <end position="261"/>
    </location>
</feature>
<feature type="region of interest" description="Disordered" evidence="1">
    <location>
        <begin position="84"/>
        <end position="118"/>
    </location>
</feature>
<dbReference type="GO" id="GO:0046872">
    <property type="term" value="F:metal ion binding"/>
    <property type="evidence" value="ECO:0007669"/>
    <property type="project" value="InterPro"/>
</dbReference>
<feature type="compositionally biased region" description="Basic and acidic residues" evidence="1">
    <location>
        <begin position="374"/>
        <end position="407"/>
    </location>
</feature>
<dbReference type="Proteomes" id="UP000800041">
    <property type="component" value="Unassembled WGS sequence"/>
</dbReference>
<dbReference type="AlphaFoldDB" id="A0A6G1GU98"/>
<dbReference type="GO" id="GO:0004620">
    <property type="term" value="F:phospholipase activity"/>
    <property type="evidence" value="ECO:0007669"/>
    <property type="project" value="TreeGrafter"/>
</dbReference>
<dbReference type="GO" id="GO:0005737">
    <property type="term" value="C:cytoplasm"/>
    <property type="evidence" value="ECO:0007669"/>
    <property type="project" value="TreeGrafter"/>
</dbReference>